<keyword evidence="1" id="KW-0812">Transmembrane</keyword>
<dbReference type="RefSeq" id="XP_020066176.1">
    <property type="nucleotide sequence ID" value="XM_020207382.1"/>
</dbReference>
<evidence type="ECO:0000256" key="1">
    <source>
        <dbReference type="SAM" id="Phobius"/>
    </source>
</evidence>
<gene>
    <name evidence="2" type="ORF">CANTADRAFT_25324</name>
</gene>
<keyword evidence="1" id="KW-1133">Transmembrane helix</keyword>
<dbReference type="GeneID" id="30981519"/>
<dbReference type="Proteomes" id="UP000094285">
    <property type="component" value="Unassembled WGS sequence"/>
</dbReference>
<evidence type="ECO:0000313" key="2">
    <source>
        <dbReference type="EMBL" id="ODV81054.1"/>
    </source>
</evidence>
<dbReference type="OrthoDB" id="4079976at2759"/>
<protein>
    <submittedName>
        <fullName evidence="2">Uncharacterized protein</fullName>
    </submittedName>
</protein>
<feature type="transmembrane region" description="Helical" evidence="1">
    <location>
        <begin position="280"/>
        <end position="299"/>
    </location>
</feature>
<keyword evidence="1" id="KW-0472">Membrane</keyword>
<proteinExistence type="predicted"/>
<reference evidence="3" key="1">
    <citation type="submission" date="2016-05" db="EMBL/GenBank/DDBJ databases">
        <title>Comparative genomics of biotechnologically important yeasts.</title>
        <authorList>
            <consortium name="DOE Joint Genome Institute"/>
            <person name="Riley R."/>
            <person name="Haridas S."/>
            <person name="Wolfe K.H."/>
            <person name="Lopes M.R."/>
            <person name="Hittinger C.T."/>
            <person name="Goker M."/>
            <person name="Salamov A."/>
            <person name="Wisecaver J."/>
            <person name="Long T.M."/>
            <person name="Aerts A.L."/>
            <person name="Barry K."/>
            <person name="Choi C."/>
            <person name="Clum A."/>
            <person name="Coughlan A.Y."/>
            <person name="Deshpande S."/>
            <person name="Douglass A.P."/>
            <person name="Hanson S.J."/>
            <person name="Klenk H.-P."/>
            <person name="Labutti K."/>
            <person name="Lapidus A."/>
            <person name="Lindquist E."/>
            <person name="Lipzen A."/>
            <person name="Meier-Kolthoff J.P."/>
            <person name="Ohm R.A."/>
            <person name="Otillar R.P."/>
            <person name="Pangilinan J."/>
            <person name="Peng Y."/>
            <person name="Rokas A."/>
            <person name="Rosa C.A."/>
            <person name="Scheuner C."/>
            <person name="Sibirny A.A."/>
            <person name="Slot J.C."/>
            <person name="Stielow J.B."/>
            <person name="Sun H."/>
            <person name="Kurtzman C.P."/>
            <person name="Blackwell M."/>
            <person name="Grigoriev I.V."/>
            <person name="Jeffries T.W."/>
        </authorList>
    </citation>
    <scope>NUCLEOTIDE SEQUENCE [LARGE SCALE GENOMIC DNA]</scope>
    <source>
        <strain evidence="3">NRRL Y-17324</strain>
    </source>
</reference>
<dbReference type="EMBL" id="KV453910">
    <property type="protein sequence ID" value="ODV81054.1"/>
    <property type="molecule type" value="Genomic_DNA"/>
</dbReference>
<accession>A0A1E4SNF1</accession>
<evidence type="ECO:0000313" key="3">
    <source>
        <dbReference type="Proteomes" id="UP000094285"/>
    </source>
</evidence>
<sequence length="305" mass="34965">MTYTIGDRSITLDALSEDDHQLILAHSQVFKYCLNNAVYTLLLKVKKVVHLYSDVMTIYSTLLRKIPDYDDITMMANKVKMHLMKVEEDLDAIFGAEEDTAPRRHWESLSYERSTKKVSLLVIRSTIESFDQIAKTLNCIEIFFNSFNNLKKLLIPYLTTQTMAVSRCLAKIHYLLGITTIVDDIPDLSPPIVKQLKKIEKITTGMEREGLILDAAFLTFEPSLQQYTRVLLGKAILKRDISDTDCQLIKRREVCFQAAEFVGSIPLTEEQSFKKHINTIYYAVFVFMAMVSIVVYRIAQVVLGK</sequence>
<organism evidence="2 3">
    <name type="scientific">Suhomyces tanzawaensis NRRL Y-17324</name>
    <dbReference type="NCBI Taxonomy" id="984487"/>
    <lineage>
        <taxon>Eukaryota</taxon>
        <taxon>Fungi</taxon>
        <taxon>Dikarya</taxon>
        <taxon>Ascomycota</taxon>
        <taxon>Saccharomycotina</taxon>
        <taxon>Pichiomycetes</taxon>
        <taxon>Debaryomycetaceae</taxon>
        <taxon>Suhomyces</taxon>
    </lineage>
</organism>
<keyword evidence="3" id="KW-1185">Reference proteome</keyword>
<name>A0A1E4SNF1_9ASCO</name>
<dbReference type="AlphaFoldDB" id="A0A1E4SNF1"/>